<sequence>DQPPFFLSVLMPIVFISAIKNPNTLIINGRILVYCKI</sequence>
<accession>G5JGY3</accession>
<evidence type="ECO:0000313" key="2">
    <source>
        <dbReference type="Proteomes" id="UP000005413"/>
    </source>
</evidence>
<reference evidence="1 2" key="1">
    <citation type="journal article" date="2012" name="BMC Genomics">
        <title>Comparative genomic analysis of the genus Staphylococcus including Staphylococcus aureus and its newly described sister species Staphylococcus simiae.</title>
        <authorList>
            <person name="Suzuki H."/>
            <person name="Lefebure T."/>
            <person name="Pavinski Bitar P."/>
            <person name="Stanhope M.J."/>
        </authorList>
    </citation>
    <scope>NUCLEOTIDE SEQUENCE [LARGE SCALE GENOMIC DNA]</scope>
    <source>
        <strain evidence="1 2">CCM 7213</strain>
    </source>
</reference>
<feature type="non-terminal residue" evidence="1">
    <location>
        <position position="1"/>
    </location>
</feature>
<keyword evidence="2" id="KW-1185">Reference proteome</keyword>
<dbReference type="AlphaFoldDB" id="G5JGY3"/>
<dbReference type="EMBL" id="AEUN01000246">
    <property type="protein sequence ID" value="EHJ08553.1"/>
    <property type="molecule type" value="Genomic_DNA"/>
</dbReference>
<gene>
    <name evidence="1" type="ORF">SS7213T_03560</name>
</gene>
<feature type="non-terminal residue" evidence="1">
    <location>
        <position position="37"/>
    </location>
</feature>
<protein>
    <submittedName>
        <fullName evidence="1">Uncharacterized protein</fullName>
    </submittedName>
</protein>
<name>G5JGY3_9STAP</name>
<proteinExistence type="predicted"/>
<comment type="caution">
    <text evidence="1">The sequence shown here is derived from an EMBL/GenBank/DDBJ whole genome shotgun (WGS) entry which is preliminary data.</text>
</comment>
<evidence type="ECO:0000313" key="1">
    <source>
        <dbReference type="EMBL" id="EHJ08553.1"/>
    </source>
</evidence>
<dbReference type="Proteomes" id="UP000005413">
    <property type="component" value="Unassembled WGS sequence"/>
</dbReference>
<organism evidence="1 2">
    <name type="scientific">Staphylococcus simiae CCM 7213 = CCUG 51256</name>
    <dbReference type="NCBI Taxonomy" id="911238"/>
    <lineage>
        <taxon>Bacteria</taxon>
        <taxon>Bacillati</taxon>
        <taxon>Bacillota</taxon>
        <taxon>Bacilli</taxon>
        <taxon>Bacillales</taxon>
        <taxon>Staphylococcaceae</taxon>
        <taxon>Staphylococcus</taxon>
    </lineage>
</organism>